<dbReference type="PANTHER" id="PTHR24282:SF255">
    <property type="entry name" value="CYTOCHROME P450 72A11-RELATED"/>
    <property type="match status" value="1"/>
</dbReference>
<dbReference type="FunFam" id="1.10.630.10:FF:000029">
    <property type="entry name" value="Cytochrome P450 734A1"/>
    <property type="match status" value="1"/>
</dbReference>
<evidence type="ECO:0000313" key="15">
    <source>
        <dbReference type="Proteomes" id="UP001417504"/>
    </source>
</evidence>
<dbReference type="PANTHER" id="PTHR24282">
    <property type="entry name" value="CYTOCHROME P450 FAMILY MEMBER"/>
    <property type="match status" value="1"/>
</dbReference>
<keyword evidence="5 11" id="KW-0479">Metal-binding</keyword>
<sequence length="518" mass="59647">MASSVVLACVGAVILCALKVFHWLWWKPKRLERYFRGQGIEGPSYKLIHGNLREHVIATKEARAKPMKSLFSHSIAPRVLPFLHRNLEKYGKVSLFWVGRTPRVDITDPDLVRDVLSNKSGELIKTTPNPLTKLFLNGIVSHNGDKWAKHRRIMNPAFHLEKLKMMLPAFHASCDELITRWEKLFREGPCELDVVPEIQLLTSDVISRAAFGSNYKQGRRIFELQAQQLEFVAQALQTAYIPGYRFLPTKMNKRMKDMYKEVGVILRAMVEEREKAIIHCEVLNKDLLTLLIDSNLKETQDYQGSCLENKGMKTDEIIEECKVFYFAGQETTAIFLVWTIVLLAMHQEWQDRAREEVLQTFGTNKPDFDGLSHLKIVPMILYEVLRLYPPIVNTLLRCTDKATKLGEINLPPRVLIGMPILLIHHDRDIWGEDVEEFNPKRFSEGISKASKHKTSFYPFGWGPRICIGQQFALTEAKIALTMILQRFSFELSSTYVHAPHQTFTLQPQHGAQIVFHKL</sequence>
<dbReference type="SUPFAM" id="SSF48264">
    <property type="entry name" value="Cytochrome P450"/>
    <property type="match status" value="1"/>
</dbReference>
<evidence type="ECO:0000256" key="4">
    <source>
        <dbReference type="ARBA" id="ARBA00022692"/>
    </source>
</evidence>
<keyword evidence="9 12" id="KW-0503">Monooxygenase</keyword>
<dbReference type="EMBL" id="JBBNAE010000011">
    <property type="protein sequence ID" value="KAK9085233.1"/>
    <property type="molecule type" value="Genomic_DNA"/>
</dbReference>
<gene>
    <name evidence="14" type="ORF">Sjap_025644</name>
</gene>
<accession>A0AAP0E582</accession>
<keyword evidence="6 13" id="KW-1133">Transmembrane helix</keyword>
<evidence type="ECO:0000256" key="2">
    <source>
        <dbReference type="ARBA" id="ARBA00010617"/>
    </source>
</evidence>
<keyword evidence="15" id="KW-1185">Reference proteome</keyword>
<dbReference type="GO" id="GO:0016705">
    <property type="term" value="F:oxidoreductase activity, acting on paired donors, with incorporation or reduction of molecular oxygen"/>
    <property type="evidence" value="ECO:0007669"/>
    <property type="project" value="InterPro"/>
</dbReference>
<dbReference type="GO" id="GO:0004497">
    <property type="term" value="F:monooxygenase activity"/>
    <property type="evidence" value="ECO:0007669"/>
    <property type="project" value="UniProtKB-KW"/>
</dbReference>
<dbReference type="GO" id="GO:0044550">
    <property type="term" value="P:secondary metabolite biosynthetic process"/>
    <property type="evidence" value="ECO:0007669"/>
    <property type="project" value="UniProtKB-ARBA"/>
</dbReference>
<evidence type="ECO:0000256" key="6">
    <source>
        <dbReference type="ARBA" id="ARBA00022989"/>
    </source>
</evidence>
<dbReference type="InterPro" id="IPR050665">
    <property type="entry name" value="Cytochrome_P450_Monooxygen"/>
</dbReference>
<dbReference type="PROSITE" id="PS00086">
    <property type="entry name" value="CYTOCHROME_P450"/>
    <property type="match status" value="1"/>
</dbReference>
<dbReference type="Pfam" id="PF00067">
    <property type="entry name" value="p450"/>
    <property type="match status" value="1"/>
</dbReference>
<feature type="binding site" description="axial binding residue" evidence="11">
    <location>
        <position position="466"/>
    </location>
    <ligand>
        <name>heme</name>
        <dbReference type="ChEBI" id="CHEBI:30413"/>
    </ligand>
    <ligandPart>
        <name>Fe</name>
        <dbReference type="ChEBI" id="CHEBI:18248"/>
    </ligandPart>
</feature>
<evidence type="ECO:0000256" key="10">
    <source>
        <dbReference type="ARBA" id="ARBA00023136"/>
    </source>
</evidence>
<dbReference type="AlphaFoldDB" id="A0AAP0E582"/>
<comment type="caution">
    <text evidence="14">The sequence shown here is derived from an EMBL/GenBank/DDBJ whole genome shotgun (WGS) entry which is preliminary data.</text>
</comment>
<reference evidence="14 15" key="1">
    <citation type="submission" date="2024-01" db="EMBL/GenBank/DDBJ databases">
        <title>Genome assemblies of Stephania.</title>
        <authorList>
            <person name="Yang L."/>
        </authorList>
    </citation>
    <scope>NUCLEOTIDE SEQUENCE [LARGE SCALE GENOMIC DNA]</scope>
    <source>
        <strain evidence="14">QJT</strain>
        <tissue evidence="14">Leaf</tissue>
    </source>
</reference>
<name>A0AAP0E582_9MAGN</name>
<feature type="transmembrane region" description="Helical" evidence="13">
    <location>
        <begin position="5"/>
        <end position="26"/>
    </location>
</feature>
<dbReference type="InterPro" id="IPR017972">
    <property type="entry name" value="Cyt_P450_CS"/>
</dbReference>
<keyword evidence="7 12" id="KW-0560">Oxidoreductase</keyword>
<evidence type="ECO:0000256" key="11">
    <source>
        <dbReference type="PIRSR" id="PIRSR602401-1"/>
    </source>
</evidence>
<dbReference type="GO" id="GO:0020037">
    <property type="term" value="F:heme binding"/>
    <property type="evidence" value="ECO:0007669"/>
    <property type="project" value="InterPro"/>
</dbReference>
<dbReference type="GO" id="GO:0005506">
    <property type="term" value="F:iron ion binding"/>
    <property type="evidence" value="ECO:0007669"/>
    <property type="project" value="InterPro"/>
</dbReference>
<evidence type="ECO:0000256" key="7">
    <source>
        <dbReference type="ARBA" id="ARBA00023002"/>
    </source>
</evidence>
<evidence type="ECO:0000313" key="14">
    <source>
        <dbReference type="EMBL" id="KAK9085233.1"/>
    </source>
</evidence>
<dbReference type="InterPro" id="IPR002401">
    <property type="entry name" value="Cyt_P450_E_grp-I"/>
</dbReference>
<dbReference type="GO" id="GO:0016020">
    <property type="term" value="C:membrane"/>
    <property type="evidence" value="ECO:0007669"/>
    <property type="project" value="UniProtKB-SubCell"/>
</dbReference>
<evidence type="ECO:0000256" key="12">
    <source>
        <dbReference type="RuleBase" id="RU000461"/>
    </source>
</evidence>
<dbReference type="PRINTS" id="PR00463">
    <property type="entry name" value="EP450I"/>
</dbReference>
<evidence type="ECO:0000256" key="5">
    <source>
        <dbReference type="ARBA" id="ARBA00022723"/>
    </source>
</evidence>
<comment type="subcellular location">
    <subcellularLocation>
        <location evidence="1">Membrane</location>
    </subcellularLocation>
</comment>
<dbReference type="Proteomes" id="UP001417504">
    <property type="component" value="Unassembled WGS sequence"/>
</dbReference>
<evidence type="ECO:0000256" key="13">
    <source>
        <dbReference type="SAM" id="Phobius"/>
    </source>
</evidence>
<evidence type="ECO:0000256" key="1">
    <source>
        <dbReference type="ARBA" id="ARBA00004370"/>
    </source>
</evidence>
<dbReference type="Gene3D" id="1.10.630.10">
    <property type="entry name" value="Cytochrome P450"/>
    <property type="match status" value="1"/>
</dbReference>
<organism evidence="14 15">
    <name type="scientific">Stephania japonica</name>
    <dbReference type="NCBI Taxonomy" id="461633"/>
    <lineage>
        <taxon>Eukaryota</taxon>
        <taxon>Viridiplantae</taxon>
        <taxon>Streptophyta</taxon>
        <taxon>Embryophyta</taxon>
        <taxon>Tracheophyta</taxon>
        <taxon>Spermatophyta</taxon>
        <taxon>Magnoliopsida</taxon>
        <taxon>Ranunculales</taxon>
        <taxon>Menispermaceae</taxon>
        <taxon>Menispermoideae</taxon>
        <taxon>Cissampelideae</taxon>
        <taxon>Stephania</taxon>
    </lineage>
</organism>
<evidence type="ECO:0000256" key="8">
    <source>
        <dbReference type="ARBA" id="ARBA00023004"/>
    </source>
</evidence>
<evidence type="ECO:0008006" key="16">
    <source>
        <dbReference type="Google" id="ProtNLM"/>
    </source>
</evidence>
<dbReference type="PRINTS" id="PR00385">
    <property type="entry name" value="P450"/>
</dbReference>
<evidence type="ECO:0000256" key="3">
    <source>
        <dbReference type="ARBA" id="ARBA00022617"/>
    </source>
</evidence>
<keyword evidence="4 13" id="KW-0812">Transmembrane</keyword>
<dbReference type="InterPro" id="IPR036396">
    <property type="entry name" value="Cyt_P450_sf"/>
</dbReference>
<keyword evidence="3 11" id="KW-0349">Heme</keyword>
<proteinExistence type="inferred from homology"/>
<dbReference type="InterPro" id="IPR001128">
    <property type="entry name" value="Cyt_P450"/>
</dbReference>
<keyword evidence="10 13" id="KW-0472">Membrane</keyword>
<comment type="similarity">
    <text evidence="2 12">Belongs to the cytochrome P450 family.</text>
</comment>
<protein>
    <recommendedName>
        <fullName evidence="16">Cytochrome P450</fullName>
    </recommendedName>
</protein>
<comment type="cofactor">
    <cofactor evidence="11">
        <name>heme</name>
        <dbReference type="ChEBI" id="CHEBI:30413"/>
    </cofactor>
</comment>
<evidence type="ECO:0000256" key="9">
    <source>
        <dbReference type="ARBA" id="ARBA00023033"/>
    </source>
</evidence>
<keyword evidence="8 11" id="KW-0408">Iron</keyword>